<dbReference type="Gene3D" id="3.30.1050.10">
    <property type="entry name" value="SCP2 sterol-binding domain"/>
    <property type="match status" value="1"/>
</dbReference>
<evidence type="ECO:0000256" key="2">
    <source>
        <dbReference type="ARBA" id="ARBA00022857"/>
    </source>
</evidence>
<name>A0ABP9KX45_9RHOB</name>
<dbReference type="InterPro" id="IPR036527">
    <property type="entry name" value="SCP2_sterol-bd_dom_sf"/>
</dbReference>
<accession>A0ABP9KX45</accession>
<dbReference type="RefSeq" id="WP_259547004.1">
    <property type="nucleotide sequence ID" value="NZ_BAABHW010000001.1"/>
</dbReference>
<keyword evidence="6" id="KW-1185">Reference proteome</keyword>
<keyword evidence="2" id="KW-0521">NADP</keyword>
<evidence type="ECO:0000256" key="1">
    <source>
        <dbReference type="ARBA" id="ARBA00006484"/>
    </source>
</evidence>
<evidence type="ECO:0000256" key="3">
    <source>
        <dbReference type="ARBA" id="ARBA00023002"/>
    </source>
</evidence>
<keyword evidence="3" id="KW-0560">Oxidoreductase</keyword>
<evidence type="ECO:0000313" key="6">
    <source>
        <dbReference type="Proteomes" id="UP001499910"/>
    </source>
</evidence>
<dbReference type="PANTHER" id="PTHR42808:SF3">
    <property type="entry name" value="HYDROXYSTEROID DEHYDROGENASE-LIKE PROTEIN 2"/>
    <property type="match status" value="1"/>
</dbReference>
<dbReference type="PANTHER" id="PTHR42808">
    <property type="entry name" value="HYDROXYSTEROID DEHYDROGENASE-LIKE PROTEIN 2"/>
    <property type="match status" value="1"/>
</dbReference>
<comment type="caution">
    <text evidence="5">The sequence shown here is derived from an EMBL/GenBank/DDBJ whole genome shotgun (WGS) entry which is preliminary data.</text>
</comment>
<evidence type="ECO:0000259" key="4">
    <source>
        <dbReference type="Pfam" id="PF02036"/>
    </source>
</evidence>
<protein>
    <submittedName>
        <fullName evidence="5">SCP2 sterol-binding domain-containing protein</fullName>
    </submittedName>
</protein>
<dbReference type="SUPFAM" id="SSF55718">
    <property type="entry name" value="SCP-like"/>
    <property type="match status" value="1"/>
</dbReference>
<gene>
    <name evidence="5" type="ORF">GCM10023209_03500</name>
</gene>
<organism evidence="5 6">
    <name type="scientific">[Roseibacterium] beibuensis</name>
    <dbReference type="NCBI Taxonomy" id="1193142"/>
    <lineage>
        <taxon>Bacteria</taxon>
        <taxon>Pseudomonadati</taxon>
        <taxon>Pseudomonadota</taxon>
        <taxon>Alphaproteobacteria</taxon>
        <taxon>Rhodobacterales</taxon>
        <taxon>Roseobacteraceae</taxon>
        <taxon>Roseicyclus</taxon>
    </lineage>
</organism>
<dbReference type="EMBL" id="BAABHW010000001">
    <property type="protein sequence ID" value="GAA5065661.1"/>
    <property type="molecule type" value="Genomic_DNA"/>
</dbReference>
<proteinExistence type="inferred from homology"/>
<dbReference type="Proteomes" id="UP001499910">
    <property type="component" value="Unassembled WGS sequence"/>
</dbReference>
<dbReference type="InterPro" id="IPR003033">
    <property type="entry name" value="SCP2_sterol-bd_dom"/>
</dbReference>
<feature type="domain" description="SCP2" evidence="4">
    <location>
        <begin position="20"/>
        <end position="96"/>
    </location>
</feature>
<sequence length="97" mass="9982">MSETINAAVEAIAAKLDGGFDGTAKFVIEDEGTVYVDGDTVREASDDDAADVVMTADADTFQEILAGDLDPTAAFMSGRLKLDGDMGTAMKLGSALS</sequence>
<reference evidence="6" key="1">
    <citation type="journal article" date="2019" name="Int. J. Syst. Evol. Microbiol.">
        <title>The Global Catalogue of Microorganisms (GCM) 10K type strain sequencing project: providing services to taxonomists for standard genome sequencing and annotation.</title>
        <authorList>
            <consortium name="The Broad Institute Genomics Platform"/>
            <consortium name="The Broad Institute Genome Sequencing Center for Infectious Disease"/>
            <person name="Wu L."/>
            <person name="Ma J."/>
        </authorList>
    </citation>
    <scope>NUCLEOTIDE SEQUENCE [LARGE SCALE GENOMIC DNA]</scope>
    <source>
        <strain evidence="6">JCM 18015</strain>
    </source>
</reference>
<dbReference type="Pfam" id="PF02036">
    <property type="entry name" value="SCP2"/>
    <property type="match status" value="1"/>
</dbReference>
<dbReference type="InterPro" id="IPR051935">
    <property type="entry name" value="HSDL2"/>
</dbReference>
<comment type="similarity">
    <text evidence="1">Belongs to the short-chain dehydrogenases/reductases (SDR) family.</text>
</comment>
<evidence type="ECO:0000313" key="5">
    <source>
        <dbReference type="EMBL" id="GAA5065661.1"/>
    </source>
</evidence>